<dbReference type="EMBL" id="CP012543">
    <property type="protein sequence ID" value="QCD46250.1"/>
    <property type="molecule type" value="Genomic_DNA"/>
</dbReference>
<dbReference type="Proteomes" id="UP000502377">
    <property type="component" value="Chromosome"/>
</dbReference>
<dbReference type="InterPro" id="IPR014729">
    <property type="entry name" value="Rossmann-like_a/b/a_fold"/>
</dbReference>
<dbReference type="EC" id="2.4.1.-" evidence="9"/>
<organism evidence="9 10">
    <name type="scientific">Campylobacter rectus</name>
    <name type="common">Wolinella recta</name>
    <dbReference type="NCBI Taxonomy" id="203"/>
    <lineage>
        <taxon>Bacteria</taxon>
        <taxon>Pseudomonadati</taxon>
        <taxon>Campylobacterota</taxon>
        <taxon>Epsilonproteobacteria</taxon>
        <taxon>Campylobacterales</taxon>
        <taxon>Campylobacteraceae</taxon>
        <taxon>Campylobacter</taxon>
    </lineage>
</organism>
<dbReference type="AlphaFoldDB" id="A0A6G5QKQ8"/>
<protein>
    <submittedName>
        <fullName evidence="9">Glutamyl-queuosine tRNA(Asp) synthetase</fullName>
        <ecNumber evidence="9">2.4.1.-</ecNumber>
    </submittedName>
</protein>
<name>A0A6G5QKQ8_CAMRE</name>
<dbReference type="GO" id="GO:0005524">
    <property type="term" value="F:ATP binding"/>
    <property type="evidence" value="ECO:0007669"/>
    <property type="project" value="UniProtKB-KW"/>
</dbReference>
<evidence type="ECO:0000256" key="4">
    <source>
        <dbReference type="ARBA" id="ARBA00022833"/>
    </source>
</evidence>
<feature type="domain" description="Glutamyl/glutaminyl-tRNA synthetase class Ib catalytic" evidence="8">
    <location>
        <begin position="5"/>
        <end position="114"/>
    </location>
</feature>
<dbReference type="SUPFAM" id="SSF52374">
    <property type="entry name" value="Nucleotidylyl transferase"/>
    <property type="match status" value="1"/>
</dbReference>
<sequence length="379" mass="41786">MNQKIISRIAPTPSGFLHAGNVYNFLLTYLFTRAFDGILHLRIDDYDLPRYRRQYVENIFRVLDMLGVDFDGGPGGVGEFEAEFSSKFRLGAYKNALKKLEQKGVCYACECSHSMKNSFKNGIYTRVCADKNLKFKKNETAMRLSTIDGAQINVRQNLINFDALGCDSCGEARMAGGLWSNAQKAQDGTANGLKNLTNLRGFGGGKPGDKKFNLNAVENPKKCILNSANSDGLNLTDEAAFETEKFAQTQSVNLAQNLGDFVVWKKDDTPAYNLASLVDDEILGVNLLVRGEDLLACSAAQKYMAQMLGYVFENANFIHHGLLVQSGKKLSKSSRAPAVNVADGAKIHYKFAALKLGLDASKCDTLSNLLEMFKEKFGR</sequence>
<evidence type="ECO:0000256" key="3">
    <source>
        <dbReference type="ARBA" id="ARBA00022741"/>
    </source>
</evidence>
<dbReference type="GO" id="GO:0016757">
    <property type="term" value="F:glycosyltransferase activity"/>
    <property type="evidence" value="ECO:0007669"/>
    <property type="project" value="UniProtKB-KW"/>
</dbReference>
<evidence type="ECO:0000256" key="5">
    <source>
        <dbReference type="ARBA" id="ARBA00022840"/>
    </source>
</evidence>
<evidence type="ECO:0000256" key="7">
    <source>
        <dbReference type="RuleBase" id="RU363037"/>
    </source>
</evidence>
<gene>
    <name evidence="9" type="primary">gluQ</name>
    <name evidence="9" type="ORF">CRECT_0559</name>
</gene>
<dbReference type="KEGG" id="crx:CRECT_0559"/>
<dbReference type="InterPro" id="IPR000924">
    <property type="entry name" value="Glu/Gln-tRNA-synth"/>
</dbReference>
<keyword evidence="1 7" id="KW-0436">Ligase</keyword>
<dbReference type="PANTHER" id="PTHR43311">
    <property type="entry name" value="GLUTAMATE--TRNA LIGASE"/>
    <property type="match status" value="1"/>
</dbReference>
<keyword evidence="9" id="KW-0808">Transferase</keyword>
<keyword evidence="7" id="KW-0648">Protein biosynthesis</keyword>
<dbReference type="Gene3D" id="3.40.50.620">
    <property type="entry name" value="HUPs"/>
    <property type="match status" value="2"/>
</dbReference>
<keyword evidence="5 7" id="KW-0067">ATP-binding</keyword>
<dbReference type="InterPro" id="IPR049940">
    <property type="entry name" value="GluQ/Sye"/>
</dbReference>
<feature type="domain" description="Glutamyl/glutaminyl-tRNA synthetase class Ib catalytic" evidence="8">
    <location>
        <begin position="253"/>
        <end position="339"/>
    </location>
</feature>
<evidence type="ECO:0000256" key="1">
    <source>
        <dbReference type="ARBA" id="ARBA00022598"/>
    </source>
</evidence>
<dbReference type="PRINTS" id="PR00987">
    <property type="entry name" value="TRNASYNTHGLU"/>
</dbReference>
<evidence type="ECO:0000313" key="10">
    <source>
        <dbReference type="Proteomes" id="UP000502377"/>
    </source>
</evidence>
<dbReference type="InterPro" id="IPR001412">
    <property type="entry name" value="aa-tRNA-synth_I_CS"/>
</dbReference>
<dbReference type="RefSeq" id="WP_004319197.1">
    <property type="nucleotide sequence ID" value="NZ_CP012543.1"/>
</dbReference>
<keyword evidence="2" id="KW-0479">Metal-binding</keyword>
<dbReference type="Pfam" id="PF00749">
    <property type="entry name" value="tRNA-synt_1c"/>
    <property type="match status" value="2"/>
</dbReference>
<dbReference type="InterPro" id="IPR020058">
    <property type="entry name" value="Glu/Gln-tRNA-synth_Ib_cat-dom"/>
</dbReference>
<comment type="similarity">
    <text evidence="7">Belongs to the class-I aminoacyl-tRNA synthetase family.</text>
</comment>
<evidence type="ECO:0000256" key="6">
    <source>
        <dbReference type="ARBA" id="ARBA00023146"/>
    </source>
</evidence>
<keyword evidence="3 7" id="KW-0547">Nucleotide-binding</keyword>
<reference evidence="9 10" key="1">
    <citation type="submission" date="2016-07" db="EMBL/GenBank/DDBJ databases">
        <title>Comparative genomics of the Campylobacter concisus group.</title>
        <authorList>
            <person name="Miller W.G."/>
            <person name="Yee E."/>
            <person name="Chapman M.H."/>
            <person name="Huynh S."/>
            <person name="Bono J.L."/>
            <person name="On S.L.W."/>
            <person name="StLeger J."/>
            <person name="Foster G."/>
            <person name="Parker C.T."/>
        </authorList>
    </citation>
    <scope>NUCLEOTIDE SEQUENCE [LARGE SCALE GENOMIC DNA]</scope>
    <source>
        <strain evidence="9 10">ATCC 33238</strain>
    </source>
</reference>
<keyword evidence="9" id="KW-0328">Glycosyltransferase</keyword>
<keyword evidence="4" id="KW-0862">Zinc</keyword>
<evidence type="ECO:0000256" key="2">
    <source>
        <dbReference type="ARBA" id="ARBA00022723"/>
    </source>
</evidence>
<keyword evidence="6 7" id="KW-0030">Aminoacyl-tRNA synthetase</keyword>
<dbReference type="PROSITE" id="PS00178">
    <property type="entry name" value="AA_TRNA_LIGASE_I"/>
    <property type="match status" value="1"/>
</dbReference>
<dbReference type="GO" id="GO:0005829">
    <property type="term" value="C:cytosol"/>
    <property type="evidence" value="ECO:0007669"/>
    <property type="project" value="TreeGrafter"/>
</dbReference>
<dbReference type="GO" id="GO:0006424">
    <property type="term" value="P:glutamyl-tRNA aminoacylation"/>
    <property type="evidence" value="ECO:0007669"/>
    <property type="project" value="TreeGrafter"/>
</dbReference>
<accession>A0A6G5QKQ8</accession>
<dbReference type="PANTHER" id="PTHR43311:SF1">
    <property type="entry name" value="GLUTAMYL-Q TRNA(ASP) SYNTHETASE"/>
    <property type="match status" value="1"/>
</dbReference>
<evidence type="ECO:0000259" key="8">
    <source>
        <dbReference type="Pfam" id="PF00749"/>
    </source>
</evidence>
<proteinExistence type="inferred from homology"/>
<dbReference type="GO" id="GO:0004818">
    <property type="term" value="F:glutamate-tRNA ligase activity"/>
    <property type="evidence" value="ECO:0007669"/>
    <property type="project" value="TreeGrafter"/>
</dbReference>
<evidence type="ECO:0000313" key="9">
    <source>
        <dbReference type="EMBL" id="QCD46250.1"/>
    </source>
</evidence>